<accession>A0A5M9MEU3</accession>
<reference evidence="5 6" key="1">
    <citation type="submission" date="2019-08" db="EMBL/GenBank/DDBJ databases">
        <title>The genome sequence of a newly discovered highly antifungal drug resistant Aspergillus species, Aspergillus tanneri NIH 1004.</title>
        <authorList>
            <person name="Mounaud S."/>
            <person name="Singh I."/>
            <person name="Joardar V."/>
            <person name="Pakala S."/>
            <person name="Pakala S."/>
            <person name="Venepally P."/>
            <person name="Chung J.K."/>
            <person name="Losada L."/>
            <person name="Nierman W.C."/>
        </authorList>
    </citation>
    <scope>NUCLEOTIDE SEQUENCE [LARGE SCALE GENOMIC DNA]</scope>
    <source>
        <strain evidence="5 6">NIH1004</strain>
    </source>
</reference>
<name>A0A5M9MEU3_9EURO</name>
<keyword evidence="3" id="KW-0560">Oxidoreductase</keyword>
<dbReference type="SUPFAM" id="SSF51905">
    <property type="entry name" value="FAD/NAD(P)-binding domain"/>
    <property type="match status" value="1"/>
</dbReference>
<evidence type="ECO:0000256" key="2">
    <source>
        <dbReference type="ARBA" id="ARBA00022827"/>
    </source>
</evidence>
<dbReference type="PANTHER" id="PTHR43004:SF20">
    <property type="entry name" value="2-MONOOXYGENASE, PUTATIVE (AFU_ORTHOLOGUE AFUA_1G13660)-RELATED"/>
    <property type="match status" value="1"/>
</dbReference>
<dbReference type="Gene3D" id="3.50.50.60">
    <property type="entry name" value="FAD/NAD(P)-binding domain"/>
    <property type="match status" value="1"/>
</dbReference>
<keyword evidence="2" id="KW-0274">FAD</keyword>
<evidence type="ECO:0000313" key="5">
    <source>
        <dbReference type="EMBL" id="KAA8645461.1"/>
    </source>
</evidence>
<feature type="domain" description="FAD-binding" evidence="4">
    <location>
        <begin position="6"/>
        <end position="67"/>
    </location>
</feature>
<dbReference type="PANTHER" id="PTHR43004">
    <property type="entry name" value="TRK SYSTEM POTASSIUM UPTAKE PROTEIN"/>
    <property type="match status" value="1"/>
</dbReference>
<protein>
    <recommendedName>
        <fullName evidence="4">FAD-binding domain-containing protein</fullName>
    </recommendedName>
</protein>
<dbReference type="InterPro" id="IPR036188">
    <property type="entry name" value="FAD/NAD-bd_sf"/>
</dbReference>
<organism evidence="5 6">
    <name type="scientific">Aspergillus tanneri</name>
    <dbReference type="NCBI Taxonomy" id="1220188"/>
    <lineage>
        <taxon>Eukaryota</taxon>
        <taxon>Fungi</taxon>
        <taxon>Dikarya</taxon>
        <taxon>Ascomycota</taxon>
        <taxon>Pezizomycotina</taxon>
        <taxon>Eurotiomycetes</taxon>
        <taxon>Eurotiomycetidae</taxon>
        <taxon>Eurotiales</taxon>
        <taxon>Aspergillaceae</taxon>
        <taxon>Aspergillus</taxon>
        <taxon>Aspergillus subgen. Circumdati</taxon>
    </lineage>
</organism>
<dbReference type="GO" id="GO:0071949">
    <property type="term" value="F:FAD binding"/>
    <property type="evidence" value="ECO:0007669"/>
    <property type="project" value="InterPro"/>
</dbReference>
<evidence type="ECO:0000256" key="1">
    <source>
        <dbReference type="ARBA" id="ARBA00022630"/>
    </source>
</evidence>
<evidence type="ECO:0000313" key="6">
    <source>
        <dbReference type="Proteomes" id="UP000324241"/>
    </source>
</evidence>
<dbReference type="InterPro" id="IPR002938">
    <property type="entry name" value="FAD-bd"/>
</dbReference>
<evidence type="ECO:0000256" key="3">
    <source>
        <dbReference type="ARBA" id="ARBA00023002"/>
    </source>
</evidence>
<dbReference type="GeneID" id="54329582"/>
<dbReference type="InterPro" id="IPR050641">
    <property type="entry name" value="RIFMO-like"/>
</dbReference>
<proteinExistence type="predicted"/>
<comment type="caution">
    <text evidence="5">The sequence shown here is derived from an EMBL/GenBank/DDBJ whole genome shotgun (WGS) entry which is preliminary data.</text>
</comment>
<dbReference type="RefSeq" id="XP_033424822.1">
    <property type="nucleotide sequence ID" value="XM_033571507.1"/>
</dbReference>
<dbReference type="OrthoDB" id="1716816at2759"/>
<keyword evidence="1" id="KW-0285">Flavoprotein</keyword>
<dbReference type="AlphaFoldDB" id="A0A5M9MEU3"/>
<sequence length="80" mass="8682">MKDRSKVDVLIVGTGRAGLMAAAWMAQAIINTLVVNAKLAHTQSGRADGLESRNMEIFDSFGWPKRSGKNPVIPTFYAFG</sequence>
<dbReference type="GO" id="GO:0016709">
    <property type="term" value="F:oxidoreductase activity, acting on paired donors, with incorporation or reduction of molecular oxygen, NAD(P)H as one donor, and incorporation of one atom of oxygen"/>
    <property type="evidence" value="ECO:0007669"/>
    <property type="project" value="UniProtKB-ARBA"/>
</dbReference>
<evidence type="ECO:0000259" key="4">
    <source>
        <dbReference type="Pfam" id="PF01494"/>
    </source>
</evidence>
<gene>
    <name evidence="5" type="ORF">ATNIH1004_006880</name>
</gene>
<dbReference type="Proteomes" id="UP000324241">
    <property type="component" value="Unassembled WGS sequence"/>
</dbReference>
<dbReference type="Pfam" id="PF01494">
    <property type="entry name" value="FAD_binding_3"/>
    <property type="match status" value="1"/>
</dbReference>
<dbReference type="EMBL" id="QUQM01000007">
    <property type="protein sequence ID" value="KAA8645461.1"/>
    <property type="molecule type" value="Genomic_DNA"/>
</dbReference>